<gene>
    <name evidence="7" type="ORF">BDD14_0232</name>
</gene>
<name>A0A4Q7YPY0_9BACT</name>
<dbReference type="OrthoDB" id="1424450at2"/>
<evidence type="ECO:0000259" key="6">
    <source>
        <dbReference type="Pfam" id="PF04932"/>
    </source>
</evidence>
<feature type="transmembrane region" description="Helical" evidence="5">
    <location>
        <begin position="415"/>
        <end position="431"/>
    </location>
</feature>
<feature type="transmembrane region" description="Helical" evidence="5">
    <location>
        <begin position="39"/>
        <end position="56"/>
    </location>
</feature>
<keyword evidence="7" id="KW-0436">Ligase</keyword>
<feature type="transmembrane region" description="Helical" evidence="5">
    <location>
        <begin position="286"/>
        <end position="307"/>
    </location>
</feature>
<feature type="transmembrane region" description="Helical" evidence="5">
    <location>
        <begin position="212"/>
        <end position="230"/>
    </location>
</feature>
<feature type="transmembrane region" description="Helical" evidence="5">
    <location>
        <begin position="89"/>
        <end position="111"/>
    </location>
</feature>
<feature type="transmembrane region" description="Helical" evidence="5">
    <location>
        <begin position="242"/>
        <end position="266"/>
    </location>
</feature>
<evidence type="ECO:0000256" key="3">
    <source>
        <dbReference type="ARBA" id="ARBA00022989"/>
    </source>
</evidence>
<evidence type="ECO:0000313" key="8">
    <source>
        <dbReference type="Proteomes" id="UP000292958"/>
    </source>
</evidence>
<protein>
    <submittedName>
        <fullName evidence="7">O-antigen ligase</fullName>
    </submittedName>
</protein>
<evidence type="ECO:0000256" key="5">
    <source>
        <dbReference type="SAM" id="Phobius"/>
    </source>
</evidence>
<reference evidence="7 8" key="1">
    <citation type="submission" date="2019-02" db="EMBL/GenBank/DDBJ databases">
        <title>Genomic Encyclopedia of Archaeal and Bacterial Type Strains, Phase II (KMG-II): from individual species to whole genera.</title>
        <authorList>
            <person name="Goeker M."/>
        </authorList>
    </citation>
    <scope>NUCLEOTIDE SEQUENCE [LARGE SCALE GENOMIC DNA]</scope>
    <source>
        <strain evidence="7 8">DSM 18101</strain>
    </source>
</reference>
<dbReference type="InterPro" id="IPR051533">
    <property type="entry name" value="WaaL-like"/>
</dbReference>
<accession>A0A4Q7YPY0</accession>
<comment type="subcellular location">
    <subcellularLocation>
        <location evidence="1">Membrane</location>
        <topology evidence="1">Multi-pass membrane protein</topology>
    </subcellularLocation>
</comment>
<comment type="caution">
    <text evidence="7">The sequence shown here is derived from an EMBL/GenBank/DDBJ whole genome shotgun (WGS) entry which is preliminary data.</text>
</comment>
<dbReference type="GO" id="GO:0016020">
    <property type="term" value="C:membrane"/>
    <property type="evidence" value="ECO:0007669"/>
    <property type="project" value="UniProtKB-SubCell"/>
</dbReference>
<evidence type="ECO:0000256" key="2">
    <source>
        <dbReference type="ARBA" id="ARBA00022692"/>
    </source>
</evidence>
<feature type="transmembrane region" description="Helical" evidence="5">
    <location>
        <begin position="12"/>
        <end position="33"/>
    </location>
</feature>
<sequence>MSNSYLGHLGRRPAALAISFALVSSLSMFYLALRWEIEPVYVIAIVTLVPLALFAMQKWPLVILVGLLFVGAVKTVPAASISLTDPTMIFLLLLSGAIFWDVLLMLAPSAGSLSFCALFKGQAAISIFFLLFCAVMAISLLYTRSEQGAMKVARFETFEVLVFFAPLLLLKKKRDLRQLLIVFVVLGIMLSGQVIMDLLHPSELVLSGNQDITKIGISELLGFALLFSLYGKLGESGAIKYACVVILLFGLVACLTRTALISLLISLVVTACVARGGTGMLSRNRVFIGVGLAVLVAIPTLLWLMNLPAAQGKLRWKVAELMSLASGSTVSTGTVNSRLDFYRSALEVLLQHPLIGLGVGGWSIFHYGQDVLHYPHNFLLEVGAEQGAIGLIPLVALLVLLLRSTLKVLHSDHELAFAFPTLLFCISYHLMTGTVESRQFWFICGLSAATARIAQTSYAQSRAANPKVFSLKFRK</sequence>
<proteinExistence type="predicted"/>
<dbReference type="Proteomes" id="UP000292958">
    <property type="component" value="Unassembled WGS sequence"/>
</dbReference>
<dbReference type="Pfam" id="PF04932">
    <property type="entry name" value="Wzy_C"/>
    <property type="match status" value="1"/>
</dbReference>
<organism evidence="7 8">
    <name type="scientific">Edaphobacter modestus</name>
    <dbReference type="NCBI Taxonomy" id="388466"/>
    <lineage>
        <taxon>Bacteria</taxon>
        <taxon>Pseudomonadati</taxon>
        <taxon>Acidobacteriota</taxon>
        <taxon>Terriglobia</taxon>
        <taxon>Terriglobales</taxon>
        <taxon>Acidobacteriaceae</taxon>
        <taxon>Edaphobacter</taxon>
    </lineage>
</organism>
<dbReference type="AlphaFoldDB" id="A0A4Q7YPY0"/>
<feature type="transmembrane region" description="Helical" evidence="5">
    <location>
        <begin position="387"/>
        <end position="403"/>
    </location>
</feature>
<dbReference type="PANTHER" id="PTHR37422:SF13">
    <property type="entry name" value="LIPOPOLYSACCHARIDE BIOSYNTHESIS PROTEIN PA4999-RELATED"/>
    <property type="match status" value="1"/>
</dbReference>
<feature type="transmembrane region" description="Helical" evidence="5">
    <location>
        <begin position="61"/>
        <end position="83"/>
    </location>
</feature>
<evidence type="ECO:0000256" key="4">
    <source>
        <dbReference type="ARBA" id="ARBA00023136"/>
    </source>
</evidence>
<evidence type="ECO:0000313" key="7">
    <source>
        <dbReference type="EMBL" id="RZU38923.1"/>
    </source>
</evidence>
<keyword evidence="8" id="KW-1185">Reference proteome</keyword>
<keyword evidence="4 5" id="KW-0472">Membrane</keyword>
<keyword evidence="3 5" id="KW-1133">Transmembrane helix</keyword>
<dbReference type="GO" id="GO:0016874">
    <property type="term" value="F:ligase activity"/>
    <property type="evidence" value="ECO:0007669"/>
    <property type="project" value="UniProtKB-KW"/>
</dbReference>
<feature type="transmembrane region" description="Helical" evidence="5">
    <location>
        <begin position="348"/>
        <end position="367"/>
    </location>
</feature>
<feature type="transmembrane region" description="Helical" evidence="5">
    <location>
        <begin position="123"/>
        <end position="142"/>
    </location>
</feature>
<dbReference type="PANTHER" id="PTHR37422">
    <property type="entry name" value="TEICHURONIC ACID BIOSYNTHESIS PROTEIN TUAE"/>
    <property type="match status" value="1"/>
</dbReference>
<feature type="transmembrane region" description="Helical" evidence="5">
    <location>
        <begin position="179"/>
        <end position="200"/>
    </location>
</feature>
<keyword evidence="2 5" id="KW-0812">Transmembrane</keyword>
<dbReference type="InterPro" id="IPR007016">
    <property type="entry name" value="O-antigen_ligase-rel_domated"/>
</dbReference>
<dbReference type="EMBL" id="SHKW01000001">
    <property type="protein sequence ID" value="RZU38923.1"/>
    <property type="molecule type" value="Genomic_DNA"/>
</dbReference>
<feature type="domain" description="O-antigen ligase-related" evidence="6">
    <location>
        <begin position="243"/>
        <end position="393"/>
    </location>
</feature>
<evidence type="ECO:0000256" key="1">
    <source>
        <dbReference type="ARBA" id="ARBA00004141"/>
    </source>
</evidence>